<dbReference type="OrthoDB" id="5469612at2"/>
<protein>
    <recommendedName>
        <fullName evidence="2">Nucleotidyltransferase-like domain-containing protein</fullName>
    </recommendedName>
</protein>
<name>A0A560L184_9BRAD</name>
<dbReference type="EMBL" id="VITY01000016">
    <property type="protein sequence ID" value="TWB89298.1"/>
    <property type="molecule type" value="Genomic_DNA"/>
</dbReference>
<organism evidence="3 4">
    <name type="scientific">Bradyrhizobium macuxiense</name>
    <dbReference type="NCBI Taxonomy" id="1755647"/>
    <lineage>
        <taxon>Bacteria</taxon>
        <taxon>Pseudomonadati</taxon>
        <taxon>Pseudomonadota</taxon>
        <taxon>Alphaproteobacteria</taxon>
        <taxon>Hyphomicrobiales</taxon>
        <taxon>Nitrobacteraceae</taxon>
        <taxon>Bradyrhizobium</taxon>
    </lineage>
</organism>
<feature type="domain" description="Nucleotidyltransferase-like" evidence="2">
    <location>
        <begin position="110"/>
        <end position="323"/>
    </location>
</feature>
<feature type="region of interest" description="Disordered" evidence="1">
    <location>
        <begin position="360"/>
        <end position="382"/>
    </location>
</feature>
<dbReference type="RefSeq" id="WP_146991597.1">
    <property type="nucleotide sequence ID" value="NZ_VITY01000016.1"/>
</dbReference>
<dbReference type="InterPro" id="IPR022550">
    <property type="entry name" value="NTP_transf_8"/>
</dbReference>
<evidence type="ECO:0000313" key="3">
    <source>
        <dbReference type="EMBL" id="TWB89298.1"/>
    </source>
</evidence>
<evidence type="ECO:0000256" key="1">
    <source>
        <dbReference type="SAM" id="MobiDB-lite"/>
    </source>
</evidence>
<gene>
    <name evidence="3" type="ORF">FBZ93_11613</name>
</gene>
<dbReference type="Pfam" id="PF12281">
    <property type="entry name" value="NTP_transf_8"/>
    <property type="match status" value="1"/>
</dbReference>
<dbReference type="Proteomes" id="UP000321304">
    <property type="component" value="Unassembled WGS sequence"/>
</dbReference>
<dbReference type="InterPro" id="IPR058575">
    <property type="entry name" value="NTP_transf_8_dom"/>
</dbReference>
<reference evidence="3 4" key="1">
    <citation type="submission" date="2019-06" db="EMBL/GenBank/DDBJ databases">
        <title>Genomic Encyclopedia of Type Strains, Phase IV (KMG-V): Genome sequencing to study the core and pangenomes of soil and plant-associated prokaryotes.</title>
        <authorList>
            <person name="Whitman W."/>
        </authorList>
    </citation>
    <scope>NUCLEOTIDE SEQUENCE [LARGE SCALE GENOMIC DNA]</scope>
    <source>
        <strain evidence="3 4">BR 10355</strain>
    </source>
</reference>
<evidence type="ECO:0000313" key="4">
    <source>
        <dbReference type="Proteomes" id="UP000321304"/>
    </source>
</evidence>
<comment type="caution">
    <text evidence="3">The sequence shown here is derived from an EMBL/GenBank/DDBJ whole genome shotgun (WGS) entry which is preliminary data.</text>
</comment>
<dbReference type="PIRSF" id="PIRSF031854">
    <property type="entry name" value="UCP031854"/>
    <property type="match status" value="1"/>
</dbReference>
<accession>A0A560L184</accession>
<evidence type="ECO:0000259" key="2">
    <source>
        <dbReference type="Pfam" id="PF12281"/>
    </source>
</evidence>
<keyword evidence="4" id="KW-1185">Reference proteome</keyword>
<sequence>MAPSQRLDITYQTLYSELVQRSLDENFISEFSSNGRFVAVEVKGKKYWYFDTPKPDGGGQDRRYVGPVDDSEITKRVEAFKDLKADLKGRRRLVSTLTREAYLPRPLPVTGQVVEVLGKAGFFRMRGVLIGTVAYQCYSAVLGRRLDAVAMQTGDADFAQFHETSVAIKDSMPPILEVLRQVDPTFREIPSQADGRVSTQFVSRDNFKVEFLTPNQWSDDQAGKPVPMPALGGAAASPLRFLDYLIYQPVRAVLLHGAGVPVLVPSPERYAIHKLIVGSRRKEDRDATAKSAKDRLQARSIIEAMTANRQHADIASAFTEAWDRGDQWRAAIRTSIATYDDDFQSSLRTELAKGVIELGSDPAGYDLSDELAKAEASQPRPK</sequence>
<dbReference type="AlphaFoldDB" id="A0A560L184"/>
<proteinExistence type="predicted"/>